<evidence type="ECO:0000313" key="2">
    <source>
        <dbReference type="EMBL" id="PWE56756.1"/>
    </source>
</evidence>
<dbReference type="RefSeq" id="WP_109458131.1">
    <property type="nucleotide sequence ID" value="NZ_QFBC01000003.1"/>
</dbReference>
<dbReference type="Proteomes" id="UP000245252">
    <property type="component" value="Unassembled WGS sequence"/>
</dbReference>
<comment type="caution">
    <text evidence="2">The sequence shown here is derived from an EMBL/GenBank/DDBJ whole genome shotgun (WGS) entry which is preliminary data.</text>
</comment>
<feature type="region of interest" description="Disordered" evidence="1">
    <location>
        <begin position="1"/>
        <end position="39"/>
    </location>
</feature>
<name>A0A2U2DTX7_9HYPH</name>
<dbReference type="AlphaFoldDB" id="A0A2U2DTX7"/>
<feature type="compositionally biased region" description="Basic and acidic residues" evidence="1">
    <location>
        <begin position="183"/>
        <end position="193"/>
    </location>
</feature>
<dbReference type="OrthoDB" id="8447636at2"/>
<evidence type="ECO:0000313" key="3">
    <source>
        <dbReference type="Proteomes" id="UP000245252"/>
    </source>
</evidence>
<keyword evidence="3" id="KW-1185">Reference proteome</keyword>
<evidence type="ECO:0000256" key="1">
    <source>
        <dbReference type="SAM" id="MobiDB-lite"/>
    </source>
</evidence>
<organism evidence="2 3">
    <name type="scientific">Metarhizobium album</name>
    <dbReference type="NCBI Taxonomy" id="2182425"/>
    <lineage>
        <taxon>Bacteria</taxon>
        <taxon>Pseudomonadati</taxon>
        <taxon>Pseudomonadota</taxon>
        <taxon>Alphaproteobacteria</taxon>
        <taxon>Hyphomicrobiales</taxon>
        <taxon>Rhizobiaceae</taxon>
        <taxon>Metarhizobium</taxon>
    </lineage>
</organism>
<reference evidence="2 3" key="1">
    <citation type="submission" date="2018-05" db="EMBL/GenBank/DDBJ databases">
        <title>The draft genome of strain NS-104.</title>
        <authorList>
            <person name="Hang P."/>
            <person name="Jiang J."/>
        </authorList>
    </citation>
    <scope>NUCLEOTIDE SEQUENCE [LARGE SCALE GENOMIC DNA]</scope>
    <source>
        <strain evidence="2 3">NS-104</strain>
    </source>
</reference>
<feature type="compositionally biased region" description="Low complexity" evidence="1">
    <location>
        <begin position="10"/>
        <end position="27"/>
    </location>
</feature>
<sequence>MAGLGAVINGAQAQGGAPQQPGQAEQPNFGEEQATPEEQQQYDKIVANAMNITYDQKMLPRVIQMLEGEGDPIEGLAQTAAVIISRVMQSAQQAGVELDGIVAFHAGTEILEDLAELSKEAEVHDFSQNPDDLETAYFRTLDNVRVMMQESGQIKQQDAQADMQKLQAMDQSGDLEKMLVGLAERDQRGRAPAEDQSQTPAGRGLMPQEA</sequence>
<accession>A0A2U2DTX7</accession>
<proteinExistence type="predicted"/>
<dbReference type="EMBL" id="QFBC01000003">
    <property type="protein sequence ID" value="PWE56756.1"/>
    <property type="molecule type" value="Genomic_DNA"/>
</dbReference>
<gene>
    <name evidence="2" type="ORF">DEM27_10360</name>
</gene>
<protein>
    <submittedName>
        <fullName evidence="2">Uncharacterized protein</fullName>
    </submittedName>
</protein>
<feature type="region of interest" description="Disordered" evidence="1">
    <location>
        <begin position="181"/>
        <end position="210"/>
    </location>
</feature>